<keyword evidence="2" id="KW-1185">Reference proteome</keyword>
<name>A0AAV9IJM3_9RHOD</name>
<gene>
    <name evidence="1" type="ORF">GAYE_SCF42G5556</name>
</gene>
<reference evidence="1 2" key="1">
    <citation type="submission" date="2022-07" db="EMBL/GenBank/DDBJ databases">
        <title>Genome-wide signatures of adaptation to extreme environments.</title>
        <authorList>
            <person name="Cho C.H."/>
            <person name="Yoon H.S."/>
        </authorList>
    </citation>
    <scope>NUCLEOTIDE SEQUENCE [LARGE SCALE GENOMIC DNA]</scope>
    <source>
        <strain evidence="1 2">108.79 E11</strain>
    </source>
</reference>
<dbReference type="AlphaFoldDB" id="A0AAV9IJM3"/>
<proteinExistence type="predicted"/>
<evidence type="ECO:0000313" key="1">
    <source>
        <dbReference type="EMBL" id="KAK4527632.1"/>
    </source>
</evidence>
<accession>A0AAV9IJM3</accession>
<protein>
    <submittedName>
        <fullName evidence="1">Uncharacterized protein</fullName>
    </submittedName>
</protein>
<dbReference type="Proteomes" id="UP001300502">
    <property type="component" value="Unassembled WGS sequence"/>
</dbReference>
<organism evidence="1 2">
    <name type="scientific">Galdieria yellowstonensis</name>
    <dbReference type="NCBI Taxonomy" id="3028027"/>
    <lineage>
        <taxon>Eukaryota</taxon>
        <taxon>Rhodophyta</taxon>
        <taxon>Bangiophyceae</taxon>
        <taxon>Galdieriales</taxon>
        <taxon>Galdieriaceae</taxon>
        <taxon>Galdieria</taxon>
    </lineage>
</organism>
<evidence type="ECO:0000313" key="2">
    <source>
        <dbReference type="Proteomes" id="UP001300502"/>
    </source>
</evidence>
<comment type="caution">
    <text evidence="1">The sequence shown here is derived from an EMBL/GenBank/DDBJ whole genome shotgun (WGS) entry which is preliminary data.</text>
</comment>
<sequence>MTSVHTEDTSNWEKVFLRLEKRFQYLEYLEKSALDPNILVPAWYRDNVQNTLPLLSLLFERLEQEHVVDITEEDFDSHIDDSIQHKIQELEKWNQKWKSLEELASMVATTQGGGGGKETRK</sequence>
<dbReference type="EMBL" id="JANCYU010000054">
    <property type="protein sequence ID" value="KAK4527632.1"/>
    <property type="molecule type" value="Genomic_DNA"/>
</dbReference>